<dbReference type="EMBL" id="HE796683">
    <property type="protein sequence ID" value="CCH02540.1"/>
    <property type="molecule type" value="Genomic_DNA"/>
</dbReference>
<dbReference type="Gene3D" id="3.40.50.1820">
    <property type="entry name" value="alpha/beta hydrolase"/>
    <property type="match status" value="1"/>
</dbReference>
<dbReference type="KEGG" id="fae:FAES_4541"/>
<dbReference type="InterPro" id="IPR049492">
    <property type="entry name" value="BD-FAE-like_dom"/>
</dbReference>
<dbReference type="Proteomes" id="UP000011058">
    <property type="component" value="Chromosome"/>
</dbReference>
<evidence type="ECO:0000259" key="1">
    <source>
        <dbReference type="Pfam" id="PF20434"/>
    </source>
</evidence>
<evidence type="ECO:0000313" key="3">
    <source>
        <dbReference type="Proteomes" id="UP000011058"/>
    </source>
</evidence>
<keyword evidence="3" id="KW-1185">Reference proteome</keyword>
<dbReference type="GO" id="GO:0006508">
    <property type="term" value="P:proteolysis"/>
    <property type="evidence" value="ECO:0007669"/>
    <property type="project" value="InterPro"/>
</dbReference>
<sequence>MVDFSGPTDFTDTTLLNYAAKVGLIEVVQMMTGKRYVNGNVPDPAYGLASPITHVKPIPTLLVHGTTDVVVPYAQSEVLDRKLTALGIEHKLLTIPNAGHDLNMNDSKTRSLVLGTAVDWVLRFGR</sequence>
<accession>I0KEI7</accession>
<proteinExistence type="predicted"/>
<dbReference type="SUPFAM" id="SSF53474">
    <property type="entry name" value="alpha/beta-Hydrolases"/>
    <property type="match status" value="1"/>
</dbReference>
<dbReference type="AlphaFoldDB" id="I0KEI7"/>
<dbReference type="Pfam" id="PF20434">
    <property type="entry name" value="BD-FAE"/>
    <property type="match status" value="1"/>
</dbReference>
<evidence type="ECO:0000313" key="2">
    <source>
        <dbReference type="EMBL" id="CCH02540.1"/>
    </source>
</evidence>
<protein>
    <recommendedName>
        <fullName evidence="1">BD-FAE-like domain-containing protein</fullName>
    </recommendedName>
</protein>
<dbReference type="HOGENOM" id="CLU_1978218_0_0_10"/>
<dbReference type="InterPro" id="IPR029058">
    <property type="entry name" value="AB_hydrolase_fold"/>
</dbReference>
<name>I0KEI7_9BACT</name>
<gene>
    <name evidence="2" type="ORF">FAES_4541</name>
</gene>
<feature type="domain" description="BD-FAE-like" evidence="1">
    <location>
        <begin position="2"/>
        <end position="83"/>
    </location>
</feature>
<organism evidence="2 3">
    <name type="scientific">Fibrella aestuarina BUZ 2</name>
    <dbReference type="NCBI Taxonomy" id="1166018"/>
    <lineage>
        <taxon>Bacteria</taxon>
        <taxon>Pseudomonadati</taxon>
        <taxon>Bacteroidota</taxon>
        <taxon>Cytophagia</taxon>
        <taxon>Cytophagales</taxon>
        <taxon>Spirosomataceae</taxon>
        <taxon>Fibrella</taxon>
    </lineage>
</organism>
<dbReference type="OrthoDB" id="9777975at2"/>
<dbReference type="eggNOG" id="COG1506">
    <property type="taxonomic scope" value="Bacteria"/>
</dbReference>
<dbReference type="STRING" id="1166018.FAES_4541"/>
<reference evidence="2 3" key="1">
    <citation type="journal article" date="2012" name="J. Bacteriol.">
        <title>Genome Sequence of Fibrella aestuarina BUZ 2T, a Filamentous Marine Bacterium.</title>
        <authorList>
            <person name="Filippini M."/>
            <person name="Qi W."/>
            <person name="Blom J."/>
            <person name="Goesmann A."/>
            <person name="Smits T.H."/>
            <person name="Bagheri H.C."/>
        </authorList>
    </citation>
    <scope>NUCLEOTIDE SEQUENCE [LARGE SCALE GENOMIC DNA]</scope>
    <source>
        <strain evidence="3">BUZ 2T</strain>
    </source>
</reference>
<dbReference type="GO" id="GO:0008236">
    <property type="term" value="F:serine-type peptidase activity"/>
    <property type="evidence" value="ECO:0007669"/>
    <property type="project" value="InterPro"/>
</dbReference>